<keyword evidence="12" id="KW-0009">Actin-binding</keyword>
<reference evidence="17" key="2">
    <citation type="submission" date="2019-09" db="UniProtKB">
        <authorList>
            <consortium name="WormBaseParasite"/>
        </authorList>
    </citation>
    <scope>IDENTIFICATION</scope>
</reference>
<evidence type="ECO:0000256" key="11">
    <source>
        <dbReference type="ARBA" id="ARBA00023136"/>
    </source>
</evidence>
<feature type="region of interest" description="Disordered" evidence="14">
    <location>
        <begin position="904"/>
        <end position="935"/>
    </location>
</feature>
<comment type="subcellular location">
    <subcellularLocation>
        <location evidence="3">Cell junction</location>
        <location evidence="3">Adherens junction</location>
    </subcellularLocation>
    <subcellularLocation>
        <location evidence="2">Cell membrane</location>
        <topology evidence="2">Peripheral membrane protein</topology>
        <orientation evidence="2">Cytoplasmic side</orientation>
    </subcellularLocation>
    <subcellularLocation>
        <location evidence="1">Cytoplasm</location>
        <location evidence="1">Cytoskeleton</location>
    </subcellularLocation>
</comment>
<evidence type="ECO:0000256" key="14">
    <source>
        <dbReference type="SAM" id="MobiDB-lite"/>
    </source>
</evidence>
<keyword evidence="16" id="KW-1185">Reference proteome</keyword>
<gene>
    <name evidence="15" type="ORF">HPBE_LOCUS16754</name>
</gene>
<dbReference type="WBParaSite" id="HPBE_0001675501-mRNA-1">
    <property type="protein sequence ID" value="HPBE_0001675501-mRNA-1"/>
    <property type="gene ID" value="HPBE_0001675501"/>
</dbReference>
<dbReference type="SUPFAM" id="SSF47220">
    <property type="entry name" value="alpha-catenin/vinculin-like"/>
    <property type="match status" value="7"/>
</dbReference>
<keyword evidence="6" id="KW-1003">Cell membrane</keyword>
<dbReference type="GO" id="GO:0015629">
    <property type="term" value="C:actin cytoskeleton"/>
    <property type="evidence" value="ECO:0007669"/>
    <property type="project" value="InterPro"/>
</dbReference>
<organism evidence="15">
    <name type="scientific">Heligmosomoides polygyrus</name>
    <name type="common">Parasitic roundworm</name>
    <dbReference type="NCBI Taxonomy" id="6339"/>
    <lineage>
        <taxon>Eukaryota</taxon>
        <taxon>Metazoa</taxon>
        <taxon>Ecdysozoa</taxon>
        <taxon>Nematoda</taxon>
        <taxon>Chromadorea</taxon>
        <taxon>Rhabditida</taxon>
        <taxon>Rhabditina</taxon>
        <taxon>Rhabditomorpha</taxon>
        <taxon>Strongyloidea</taxon>
        <taxon>Heligmosomidae</taxon>
        <taxon>Heligmosomoides</taxon>
    </lineage>
</organism>
<evidence type="ECO:0000256" key="3">
    <source>
        <dbReference type="ARBA" id="ARBA00004536"/>
    </source>
</evidence>
<evidence type="ECO:0000313" key="16">
    <source>
        <dbReference type="Proteomes" id="UP000050761"/>
    </source>
</evidence>
<evidence type="ECO:0000256" key="2">
    <source>
        <dbReference type="ARBA" id="ARBA00004413"/>
    </source>
</evidence>
<dbReference type="InterPro" id="IPR036723">
    <property type="entry name" value="Alpha-catenin/vinculin-like_sf"/>
</dbReference>
<evidence type="ECO:0000256" key="5">
    <source>
        <dbReference type="ARBA" id="ARBA00014125"/>
    </source>
</evidence>
<evidence type="ECO:0000256" key="13">
    <source>
        <dbReference type="ARBA" id="ARBA00023212"/>
    </source>
</evidence>
<evidence type="ECO:0000256" key="6">
    <source>
        <dbReference type="ARBA" id="ARBA00022475"/>
    </source>
</evidence>
<dbReference type="GO" id="GO:0051015">
    <property type="term" value="F:actin filament binding"/>
    <property type="evidence" value="ECO:0007669"/>
    <property type="project" value="InterPro"/>
</dbReference>
<evidence type="ECO:0000256" key="8">
    <source>
        <dbReference type="ARBA" id="ARBA00022737"/>
    </source>
</evidence>
<dbReference type="Proteomes" id="UP000050761">
    <property type="component" value="Unassembled WGS sequence"/>
</dbReference>
<feature type="compositionally biased region" description="Pro residues" evidence="14">
    <location>
        <begin position="906"/>
        <end position="927"/>
    </location>
</feature>
<comment type="similarity">
    <text evidence="4">Belongs to the vinculin/alpha-catenin family.</text>
</comment>
<sequence>MLKSPGETAVKDLHHVLAVADRNAVGADGFFFGGVGGGSRSLSRASSRRSLPEFVYPDTIQQRVTDDDCPVCQIMLPKGRAGCVRVLCRFVRVHKVSRLVILHEEAEDGNAMPDLTRPVGAVSNAVDNLIKELSDSPQRTSTSLQVSRLVILHEEAEDGNAMPDLTRPVGAVSNAVDNLIKVGYDTCHSSDDPILQQDMPPALQRVETSSRQLEEACHMLKSDAFSVPARKKLIEGARGILQGTSALLLCFDESEVRKIIRVCRKVLDYLAVAEVIESIDDLAQFVKDITPWLSRVSSDVSNRQAELTHQVHRDILCRCLDQIRTLAPILICSMKIFIQIGQDQQRGQNYLAQRMTDEMHEIIRVLQLTTYDEDEWDADNVTVMRKALSAAKSLLTAALDWLGDARARPGAVGEKAIRRILDYADRISARALPEDSYAIKRSISEIQSLTDAVCELRNQGRYDNEGLAASCAQKLKELVGTKHSSGMLPDALMNAHRAGGANPAHTAAGRLEQALRWLDNPGVDDGGLGLRALKMMTDDARRLADRLNPQDRGHLLGLCSDIDRLASQLADLERRGLGNTPEAHAIRQQLKDKLRELSDFMKRILTDRVVEDFADITTPLKQFVEAVHAEPHAPNREGNFADKSDRLRQHASSMTSTARLVATCGPCKSKNTVEAIVDTAEKVDQMTPQLVNAGKIRLHNQTDSAEQHFENLHRQYADALHRLRSHVDDAIDTHEFVRASENAMRRYTNRCEDAIANSFPQGMVDNTSQIARLGNRVLMSAQNEADNSEEPAYCDRVNSAANQVRAAIPPMVTQAKQVAISPRDTGAANAWRSANDRLLDSVRAVGDAIAGVQNGRHSANYQDSLNRVSPYPAPQQTAHQVMRTVPLQAPTPPVVHNKMIIREEIPAPPRPPPPVEISPPPRPPPPPEYDEEEETRAFWERYPLPQASHQPILSAAHSLHNELKQWSSQENEIVAAAKRMAILMARLSQLAIADSSEEVTRLAVQLARLCTDLKMRMALLQMAERIPTIATQLKVCSTVKSTMFGTSSEFTSLTDLCERRESPEKFGDFRSTRAGLVSHRAAQTDTCDSNIDRAKILSRSVAALKIISELEIAFLTRQSW</sequence>
<dbReference type="GO" id="GO:0005886">
    <property type="term" value="C:plasma membrane"/>
    <property type="evidence" value="ECO:0007669"/>
    <property type="project" value="UniProtKB-SubCell"/>
</dbReference>
<dbReference type="InterPro" id="IPR000633">
    <property type="entry name" value="Vinculin_CS"/>
</dbReference>
<evidence type="ECO:0000256" key="4">
    <source>
        <dbReference type="ARBA" id="ARBA00008376"/>
    </source>
</evidence>
<evidence type="ECO:0000256" key="12">
    <source>
        <dbReference type="ARBA" id="ARBA00023203"/>
    </source>
</evidence>
<protein>
    <recommendedName>
        <fullName evidence="5">Vinculin</fullName>
    </recommendedName>
</protein>
<dbReference type="AlphaFoldDB" id="A0A3P8BAW0"/>
<evidence type="ECO:0000256" key="9">
    <source>
        <dbReference type="ARBA" id="ARBA00022889"/>
    </source>
</evidence>
<dbReference type="Gene3D" id="1.20.120.230">
    <property type="entry name" value="Alpha-catenin/vinculin-like"/>
    <property type="match status" value="5"/>
</dbReference>
<keyword evidence="11" id="KW-0472">Membrane</keyword>
<dbReference type="PANTHER" id="PTHR46180">
    <property type="entry name" value="VINCULIN"/>
    <property type="match status" value="1"/>
</dbReference>
<evidence type="ECO:0000313" key="17">
    <source>
        <dbReference type="WBParaSite" id="HPBE_0001675501-mRNA-1"/>
    </source>
</evidence>
<dbReference type="Gene3D" id="1.20.120.810">
    <property type="entry name" value="Vinculin, Vh2 four-helix bundle"/>
    <property type="match status" value="2"/>
</dbReference>
<evidence type="ECO:0000256" key="10">
    <source>
        <dbReference type="ARBA" id="ARBA00022949"/>
    </source>
</evidence>
<reference evidence="15 16" key="1">
    <citation type="submission" date="2018-11" db="EMBL/GenBank/DDBJ databases">
        <authorList>
            <consortium name="Pathogen Informatics"/>
        </authorList>
    </citation>
    <scope>NUCLEOTIDE SEQUENCE [LARGE SCALE GENOMIC DNA]</scope>
</reference>
<dbReference type="InterPro" id="IPR006077">
    <property type="entry name" value="Vinculin/catenin"/>
</dbReference>
<evidence type="ECO:0000256" key="7">
    <source>
        <dbReference type="ARBA" id="ARBA00022490"/>
    </source>
</evidence>
<keyword evidence="13" id="KW-0206">Cytoskeleton</keyword>
<dbReference type="InterPro" id="IPR017997">
    <property type="entry name" value="Vinculin"/>
</dbReference>
<keyword evidence="8" id="KW-0677">Repeat</keyword>
<keyword evidence="9" id="KW-0130">Cell adhesion</keyword>
<evidence type="ECO:0000256" key="1">
    <source>
        <dbReference type="ARBA" id="ARBA00004245"/>
    </source>
</evidence>
<dbReference type="OrthoDB" id="29742at2759"/>
<keyword evidence="7" id="KW-0963">Cytoplasm</keyword>
<dbReference type="EMBL" id="UZAH01029594">
    <property type="protein sequence ID" value="VDP06918.1"/>
    <property type="molecule type" value="Genomic_DNA"/>
</dbReference>
<dbReference type="GO" id="GO:0007155">
    <property type="term" value="P:cell adhesion"/>
    <property type="evidence" value="ECO:0007669"/>
    <property type="project" value="UniProtKB-KW"/>
</dbReference>
<evidence type="ECO:0000313" key="15">
    <source>
        <dbReference type="EMBL" id="VDP06918.1"/>
    </source>
</evidence>
<dbReference type="Pfam" id="PF01044">
    <property type="entry name" value="Vinculin"/>
    <property type="match status" value="1"/>
</dbReference>
<dbReference type="GO" id="GO:0005912">
    <property type="term" value="C:adherens junction"/>
    <property type="evidence" value="ECO:0007669"/>
    <property type="project" value="UniProtKB-SubCell"/>
</dbReference>
<name>A0A3P8BAW0_HELPZ</name>
<proteinExistence type="inferred from homology"/>
<accession>A0A3P8BAW0</accession>
<dbReference type="PROSITE" id="PS00664">
    <property type="entry name" value="VINCULIN_2"/>
    <property type="match status" value="1"/>
</dbReference>
<dbReference type="PRINTS" id="PR00806">
    <property type="entry name" value="VINCULIN"/>
</dbReference>
<keyword evidence="10" id="KW-0965">Cell junction</keyword>
<dbReference type="GO" id="GO:0005198">
    <property type="term" value="F:structural molecule activity"/>
    <property type="evidence" value="ECO:0007669"/>
    <property type="project" value="InterPro"/>
</dbReference>